<comment type="function">
    <text evidence="1">Component of the exocyst complex involved in the docking of exocytic vesicles with fusion sites on the plasma membrane.</text>
</comment>
<dbReference type="GO" id="GO:0005794">
    <property type="term" value="C:Golgi apparatus"/>
    <property type="evidence" value="ECO:0007669"/>
    <property type="project" value="UniProtKB-SubCell"/>
</dbReference>
<evidence type="ECO:0000256" key="15">
    <source>
        <dbReference type="ARBA" id="ARBA00065736"/>
    </source>
</evidence>
<name>A0AAD1RXX0_PELCU</name>
<keyword evidence="11" id="KW-0653">Protein transport</keyword>
<reference evidence="17" key="1">
    <citation type="submission" date="2022-03" db="EMBL/GenBank/DDBJ databases">
        <authorList>
            <person name="Alioto T."/>
            <person name="Alioto T."/>
            <person name="Gomez Garrido J."/>
        </authorList>
    </citation>
    <scope>NUCLEOTIDE SEQUENCE</scope>
</reference>
<dbReference type="FunFam" id="1.10.357.70:FF:000001">
    <property type="entry name" value="Exocyst complex component 3"/>
    <property type="match status" value="1"/>
</dbReference>
<evidence type="ECO:0000256" key="6">
    <source>
        <dbReference type="ARBA" id="ARBA00009447"/>
    </source>
</evidence>
<comment type="similarity">
    <text evidence="6">Belongs to the SEC6 family.</text>
</comment>
<sequence length="793" mass="92268">MEEPDREAVATAVQRVAGMLQRPDQLDKVEQYRRREARKKASVEARLKAAIQSQLDGVRTGLNQLHNALNDVKDIQQSLADVSKDWRQSINTIESLKDVKDAVVQHSQLAAAVENLKNIFSVPEIVKETQDLIEQGNLLHAHRKLMDLECSRDDLMYEQFRTDSKNTHERNLIQNYFGEVQHLSEELAKQLWMVIQRAITTVRKDPTLLVSVVRIIEREEKIDRRMMDRKKQTTFIPPGRPKKWKEKMFDVLEKTIVTRIEGSQADTRESDKMWLVRHLEITRRYMLEDLIIVKNLMVQCYPPHYNIFNQVLDSYHQALSSRIQELASEELEANEIVSLLTWVLNTYQSSDMMGNIDLVPEVDVKSVRPLLSQEVVDQLLHMYMATLRSNIIGWLRKALETDKKDWDRNTEPEADQDGYYQTTLPAIVFQMFEQNLQVAAQISEDLKKKVLQLCLQQMNTFLNRYSEEAQLYKEEHLKNRQLPACYVQYMIAIINNCQTFKESIVSLKRKYLKNDEDMQMTSTVTMDSTLNNIANDGCNSLLDEVFIDLEQHLNDLLTRKWLGGSNSVDTICVTIEDYFNDFAKIKTHYKQEMTIKAHRKVVTEYVKAIMQKRIAFRNADERKDGAERMIREAEQFKFLFKRLASGFSEETDGLCNTIIDIAEVIKLTDPSLLYLEVSTLVSRYPDLRDDHIAALLAVRGDASREMKQMIIETVEQSQRHQSPNYTPIFKDIILSTIHRLPALYSENKLLSSQLAYAIEEFSRATNSQQNPDYIVQVFVYEPQSIPFYIEKPT</sequence>
<dbReference type="PANTHER" id="PTHR21292">
    <property type="entry name" value="EXOCYST COMPLEX COMPONENT SEC6-RELATED"/>
    <property type="match status" value="1"/>
</dbReference>
<dbReference type="PANTHER" id="PTHR21292:SF13">
    <property type="entry name" value="EXOCYST COMPLEX COMPONENT 3"/>
    <property type="match status" value="1"/>
</dbReference>
<keyword evidence="9" id="KW-0268">Exocytosis</keyword>
<evidence type="ECO:0000256" key="14">
    <source>
        <dbReference type="ARBA" id="ARBA00023273"/>
    </source>
</evidence>
<dbReference type="FunFam" id="1.10.357.50:FF:000004">
    <property type="entry name" value="Exocyst complex component 3"/>
    <property type="match status" value="1"/>
</dbReference>
<dbReference type="InterPro" id="IPR042532">
    <property type="entry name" value="EXOC3/Sec6_C"/>
</dbReference>
<dbReference type="GO" id="GO:0016020">
    <property type="term" value="C:membrane"/>
    <property type="evidence" value="ECO:0007669"/>
    <property type="project" value="UniProtKB-ARBA"/>
</dbReference>
<dbReference type="GO" id="GO:0051601">
    <property type="term" value="P:exocyst localization"/>
    <property type="evidence" value="ECO:0007669"/>
    <property type="project" value="TreeGrafter"/>
</dbReference>
<keyword evidence="18" id="KW-1185">Reference proteome</keyword>
<protein>
    <recommendedName>
        <fullName evidence="7">Exocyst complex component 3</fullName>
    </recommendedName>
    <alternativeName>
        <fullName evidence="16">Exocyst complex component Sec6</fullName>
    </alternativeName>
</protein>
<evidence type="ECO:0000256" key="13">
    <source>
        <dbReference type="ARBA" id="ARBA00023034"/>
    </source>
</evidence>
<evidence type="ECO:0000256" key="7">
    <source>
        <dbReference type="ARBA" id="ARBA00017529"/>
    </source>
</evidence>
<keyword evidence="12" id="KW-0007">Acetylation</keyword>
<evidence type="ECO:0000256" key="4">
    <source>
        <dbReference type="ARBA" id="ARBA00004556"/>
    </source>
</evidence>
<dbReference type="GO" id="GO:0015031">
    <property type="term" value="P:protein transport"/>
    <property type="evidence" value="ECO:0007669"/>
    <property type="project" value="UniProtKB-KW"/>
</dbReference>
<evidence type="ECO:0000256" key="8">
    <source>
        <dbReference type="ARBA" id="ARBA00022448"/>
    </source>
</evidence>
<comment type="subunit">
    <text evidence="15">The exocyst complex is composed of EXOC1, EXOC2, EXOC3, EXOC4, EXOC5, EXOC6, EXOC7 and EXOC8. Interacts with EXOC3L1. Interacts with BIRC6/bruce. Interacts with MYRIP. Interacts with SLC6A9.</text>
</comment>
<dbReference type="Gene3D" id="1.10.357.50">
    <property type="match status" value="1"/>
</dbReference>
<evidence type="ECO:0000256" key="3">
    <source>
        <dbReference type="ARBA" id="ARBA00004555"/>
    </source>
</evidence>
<dbReference type="EMBL" id="OW240915">
    <property type="protein sequence ID" value="CAH2283731.1"/>
    <property type="molecule type" value="Genomic_DNA"/>
</dbReference>
<dbReference type="GO" id="GO:0030426">
    <property type="term" value="C:growth cone"/>
    <property type="evidence" value="ECO:0007669"/>
    <property type="project" value="UniProtKB-SubCell"/>
</dbReference>
<organism evidence="17 18">
    <name type="scientific">Pelobates cultripes</name>
    <name type="common">Western spadefoot toad</name>
    <dbReference type="NCBI Taxonomy" id="61616"/>
    <lineage>
        <taxon>Eukaryota</taxon>
        <taxon>Metazoa</taxon>
        <taxon>Chordata</taxon>
        <taxon>Craniata</taxon>
        <taxon>Vertebrata</taxon>
        <taxon>Euteleostomi</taxon>
        <taxon>Amphibia</taxon>
        <taxon>Batrachia</taxon>
        <taxon>Anura</taxon>
        <taxon>Pelobatoidea</taxon>
        <taxon>Pelobatidae</taxon>
        <taxon>Pelobates</taxon>
    </lineage>
</organism>
<dbReference type="GO" id="GO:0006887">
    <property type="term" value="P:exocytosis"/>
    <property type="evidence" value="ECO:0007669"/>
    <property type="project" value="UniProtKB-KW"/>
</dbReference>
<evidence type="ECO:0000256" key="2">
    <source>
        <dbReference type="ARBA" id="ARBA00004214"/>
    </source>
</evidence>
<dbReference type="GO" id="GO:0000149">
    <property type="term" value="F:SNARE binding"/>
    <property type="evidence" value="ECO:0007669"/>
    <property type="project" value="TreeGrafter"/>
</dbReference>
<dbReference type="GO" id="GO:0000145">
    <property type="term" value="C:exocyst"/>
    <property type="evidence" value="ECO:0007669"/>
    <property type="project" value="InterPro"/>
</dbReference>
<evidence type="ECO:0000256" key="9">
    <source>
        <dbReference type="ARBA" id="ARBA00022483"/>
    </source>
</evidence>
<proteinExistence type="inferred from homology"/>
<evidence type="ECO:0000313" key="18">
    <source>
        <dbReference type="Proteomes" id="UP001295444"/>
    </source>
</evidence>
<dbReference type="InterPro" id="IPR010326">
    <property type="entry name" value="EXOC3/Sec6"/>
</dbReference>
<dbReference type="Pfam" id="PF06046">
    <property type="entry name" value="Sec6"/>
    <property type="match status" value="1"/>
</dbReference>
<evidence type="ECO:0000313" key="17">
    <source>
        <dbReference type="EMBL" id="CAH2283731.1"/>
    </source>
</evidence>
<keyword evidence="8" id="KW-0813">Transport</keyword>
<keyword evidence="10" id="KW-0963">Cytoplasm</keyword>
<dbReference type="Proteomes" id="UP001295444">
    <property type="component" value="Chromosome 04"/>
</dbReference>
<dbReference type="AlphaFoldDB" id="A0AAD1RXX0"/>
<evidence type="ECO:0000256" key="11">
    <source>
        <dbReference type="ARBA" id="ARBA00022927"/>
    </source>
</evidence>
<evidence type="ECO:0000256" key="12">
    <source>
        <dbReference type="ARBA" id="ARBA00022990"/>
    </source>
</evidence>
<keyword evidence="14" id="KW-0966">Cell projection</keyword>
<comment type="subcellular location">
    <subcellularLocation>
        <location evidence="5">Cell projection</location>
        <location evidence="5">Growth cone</location>
    </subcellularLocation>
    <subcellularLocation>
        <location evidence="4">Cytoplasm</location>
        <location evidence="4">Perinuclear region</location>
    </subcellularLocation>
    <subcellularLocation>
        <location evidence="3">Golgi apparatus</location>
    </subcellularLocation>
    <subcellularLocation>
        <location evidence="2">Midbody</location>
    </subcellularLocation>
</comment>
<dbReference type="Gene3D" id="1.10.357.70">
    <property type="entry name" value="Exocyst complex component Sec6, C-terminal domain"/>
    <property type="match status" value="1"/>
</dbReference>
<accession>A0AAD1RXX0</accession>
<evidence type="ECO:0000256" key="5">
    <source>
        <dbReference type="ARBA" id="ARBA00004624"/>
    </source>
</evidence>
<evidence type="ECO:0000256" key="1">
    <source>
        <dbReference type="ARBA" id="ARBA00002660"/>
    </source>
</evidence>
<evidence type="ECO:0000256" key="10">
    <source>
        <dbReference type="ARBA" id="ARBA00022490"/>
    </source>
</evidence>
<gene>
    <name evidence="17" type="ORF">PECUL_23A024559</name>
</gene>
<dbReference type="GO" id="GO:0048471">
    <property type="term" value="C:perinuclear region of cytoplasm"/>
    <property type="evidence" value="ECO:0007669"/>
    <property type="project" value="UniProtKB-SubCell"/>
</dbReference>
<dbReference type="GO" id="GO:0030496">
    <property type="term" value="C:midbody"/>
    <property type="evidence" value="ECO:0007669"/>
    <property type="project" value="UniProtKB-SubCell"/>
</dbReference>
<evidence type="ECO:0000256" key="16">
    <source>
        <dbReference type="ARBA" id="ARBA00079613"/>
    </source>
</evidence>
<keyword evidence="13" id="KW-0333">Golgi apparatus</keyword>